<dbReference type="HOGENOM" id="CLU_053345_3_0_9"/>
<proteinExistence type="predicted"/>
<dbReference type="Pfam" id="PF07486">
    <property type="entry name" value="Hydrolase_2"/>
    <property type="match status" value="1"/>
</dbReference>
<dbReference type="EMBL" id="CP009933">
    <property type="protein sequence ID" value="AKA71468.1"/>
    <property type="molecule type" value="Genomic_DNA"/>
</dbReference>
<feature type="signal peptide" evidence="1">
    <location>
        <begin position="1"/>
        <end position="24"/>
    </location>
</feature>
<feature type="chain" id="PRO_5002411051" evidence="1">
    <location>
        <begin position="25"/>
        <end position="175"/>
    </location>
</feature>
<dbReference type="Gene3D" id="6.20.240.60">
    <property type="match status" value="1"/>
</dbReference>
<accession>A0A0E3K3V6</accession>
<dbReference type="RefSeq" id="WP_029160337.1">
    <property type="nucleotide sequence ID" value="NZ_CP009933.1"/>
</dbReference>
<keyword evidence="4" id="KW-1185">Reference proteome</keyword>
<name>A0A0E3K3V6_CLOSL</name>
<evidence type="ECO:0000256" key="1">
    <source>
        <dbReference type="SAM" id="SignalP"/>
    </source>
</evidence>
<organism evidence="3 4">
    <name type="scientific">Clostridium scatologenes</name>
    <dbReference type="NCBI Taxonomy" id="1548"/>
    <lineage>
        <taxon>Bacteria</taxon>
        <taxon>Bacillati</taxon>
        <taxon>Bacillota</taxon>
        <taxon>Clostridia</taxon>
        <taxon>Eubacteriales</taxon>
        <taxon>Clostridiaceae</taxon>
        <taxon>Clostridium</taxon>
    </lineage>
</organism>
<gene>
    <name evidence="3" type="ORF">CSCA_4343</name>
</gene>
<dbReference type="InterPro" id="IPR011105">
    <property type="entry name" value="Cell_wall_hydrolase_SleB"/>
</dbReference>
<keyword evidence="1" id="KW-0732">Signal</keyword>
<evidence type="ECO:0000313" key="4">
    <source>
        <dbReference type="Proteomes" id="UP000033115"/>
    </source>
</evidence>
<evidence type="ECO:0000313" key="3">
    <source>
        <dbReference type="EMBL" id="AKA71468.1"/>
    </source>
</evidence>
<dbReference type="STRING" id="1548.CSCA_4343"/>
<reference evidence="3 4" key="1">
    <citation type="journal article" date="2015" name="J. Biotechnol.">
        <title>Complete genome sequence of a malodorant-producing acetogen, Clostridium scatologenes ATCC 25775(T).</title>
        <authorList>
            <person name="Zhu Z."/>
            <person name="Guo T."/>
            <person name="Zheng H."/>
            <person name="Song T."/>
            <person name="Ouyang P."/>
            <person name="Xie J."/>
        </authorList>
    </citation>
    <scope>NUCLEOTIDE SEQUENCE [LARGE SCALE GENOMIC DNA]</scope>
    <source>
        <strain evidence="3 4">ATCC 25775</strain>
    </source>
</reference>
<sequence>MRKFIFCIIFLLVPSFSPLFNVKAAGSDNIDSTLFKEQDQIVEVFNYSGRKLYVTQKDIHLMAQVVYAESNCEPFEGKVAVASVILNRLKYPEFPKTVEEVITQKSAFSCVKNGSIDVVPDESSYKAVLQALKGNDPTGQAVFFYNPKIATCKWMKGINKKNVKTIGNHVFFVVN</sequence>
<dbReference type="Gene3D" id="1.10.10.2520">
    <property type="entry name" value="Cell wall hydrolase SleB, domain 1"/>
    <property type="match status" value="1"/>
</dbReference>
<feature type="domain" description="Cell wall hydrolase SleB" evidence="2">
    <location>
        <begin position="73"/>
        <end position="172"/>
    </location>
</feature>
<dbReference type="GO" id="GO:0016787">
    <property type="term" value="F:hydrolase activity"/>
    <property type="evidence" value="ECO:0007669"/>
    <property type="project" value="UniProtKB-KW"/>
</dbReference>
<evidence type="ECO:0000259" key="2">
    <source>
        <dbReference type="Pfam" id="PF07486"/>
    </source>
</evidence>
<dbReference type="Proteomes" id="UP000033115">
    <property type="component" value="Chromosome"/>
</dbReference>
<dbReference type="KEGG" id="csq:CSCA_4343"/>
<dbReference type="InterPro" id="IPR042047">
    <property type="entry name" value="SleB_dom1"/>
</dbReference>
<dbReference type="AlphaFoldDB" id="A0A0E3K3V6"/>
<keyword evidence="3" id="KW-0378">Hydrolase</keyword>
<protein>
    <submittedName>
        <fullName evidence="3">Cell wall hydrolase SleB</fullName>
    </submittedName>
</protein>